<evidence type="ECO:0000313" key="4">
    <source>
        <dbReference type="Proteomes" id="UP000019254"/>
    </source>
</evidence>
<name>W7BT86_9LIST</name>
<dbReference type="RefSeq" id="WP_206537445.1">
    <property type="nucleotide sequence ID" value="NZ_AODE01000025.1"/>
</dbReference>
<reference evidence="3 4" key="1">
    <citation type="journal article" date="2014" name="Int. J. Syst. Evol. Microbiol.">
        <title>Listeria floridensis sp. nov., Listeria aquatica sp. nov., Listeria cornellensis sp. nov., Listeria riparia sp. nov. and Listeria grandensis sp. nov., from agricultural and natural environments.</title>
        <authorList>
            <person name="den Bakker H.C."/>
            <person name="Warchocki S."/>
            <person name="Wright E.M."/>
            <person name="Allred A.F."/>
            <person name="Ahlstrom C."/>
            <person name="Manuel C.S."/>
            <person name="Stasiewicz M.J."/>
            <person name="Burrell A."/>
            <person name="Roof S."/>
            <person name="Strawn L."/>
            <person name="Fortes E.D."/>
            <person name="Nightingale K.K."/>
            <person name="Kephart D."/>
            <person name="Wiedmann M."/>
        </authorList>
    </citation>
    <scope>NUCLEOTIDE SEQUENCE [LARGE SCALE GENOMIC DNA]</scope>
    <source>
        <strain evidence="4">FSL F6-969</strain>
    </source>
</reference>
<feature type="signal peptide" evidence="2">
    <location>
        <begin position="1"/>
        <end position="25"/>
    </location>
</feature>
<dbReference type="PROSITE" id="PS51257">
    <property type="entry name" value="PROKAR_LIPOPROTEIN"/>
    <property type="match status" value="1"/>
</dbReference>
<dbReference type="Proteomes" id="UP000019254">
    <property type="component" value="Unassembled WGS sequence"/>
</dbReference>
<feature type="region of interest" description="Disordered" evidence="1">
    <location>
        <begin position="68"/>
        <end position="93"/>
    </location>
</feature>
<keyword evidence="3" id="KW-0449">Lipoprotein</keyword>
<evidence type="ECO:0000313" key="3">
    <source>
        <dbReference type="EMBL" id="EUJ27890.1"/>
    </source>
</evidence>
<feature type="chain" id="PRO_5004889148" evidence="2">
    <location>
        <begin position="26"/>
        <end position="93"/>
    </location>
</feature>
<dbReference type="STRING" id="1265820.PCORN_12982"/>
<dbReference type="AlphaFoldDB" id="W7BT86"/>
<protein>
    <submittedName>
        <fullName evidence="3">Lipoprotein</fullName>
    </submittedName>
</protein>
<organism evidence="3 4">
    <name type="scientific">Listeria cornellensis FSL F6-0969</name>
    <dbReference type="NCBI Taxonomy" id="1265820"/>
    <lineage>
        <taxon>Bacteria</taxon>
        <taxon>Bacillati</taxon>
        <taxon>Bacillota</taxon>
        <taxon>Bacilli</taxon>
        <taxon>Bacillales</taxon>
        <taxon>Listeriaceae</taxon>
        <taxon>Listeria</taxon>
    </lineage>
</organism>
<dbReference type="PATRIC" id="fig|1265820.5.peg.2567"/>
<keyword evidence="4" id="KW-1185">Reference proteome</keyword>
<gene>
    <name evidence="3" type="ORF">PCORN_12982</name>
</gene>
<accession>W7BT86</accession>
<sequence length="93" mass="10437">MKKMMIVSMALFLIIGTACSHKSNAKTPSQIDKENNKRIDYAQGDFTYEAIPETFTLKVTKDGTTETIAEPQAKRKVSNLKKNSDRNQLGLSR</sequence>
<proteinExistence type="predicted"/>
<evidence type="ECO:0000256" key="2">
    <source>
        <dbReference type="SAM" id="SignalP"/>
    </source>
</evidence>
<comment type="caution">
    <text evidence="3">The sequence shown here is derived from an EMBL/GenBank/DDBJ whole genome shotgun (WGS) entry which is preliminary data.</text>
</comment>
<dbReference type="EMBL" id="AODE01000025">
    <property type="protein sequence ID" value="EUJ27890.1"/>
    <property type="molecule type" value="Genomic_DNA"/>
</dbReference>
<evidence type="ECO:0000256" key="1">
    <source>
        <dbReference type="SAM" id="MobiDB-lite"/>
    </source>
</evidence>
<keyword evidence="2" id="KW-0732">Signal</keyword>